<feature type="transmembrane region" description="Helical" evidence="7">
    <location>
        <begin position="133"/>
        <end position="154"/>
    </location>
</feature>
<dbReference type="EMBL" id="JAAAUY010000752">
    <property type="protein sequence ID" value="KAF9326650.1"/>
    <property type="molecule type" value="Genomic_DNA"/>
</dbReference>
<dbReference type="SUPFAM" id="SSF63380">
    <property type="entry name" value="Riboflavin synthase domain-like"/>
    <property type="match status" value="1"/>
</dbReference>
<dbReference type="GO" id="GO:0042554">
    <property type="term" value="P:superoxide anion generation"/>
    <property type="evidence" value="ECO:0007669"/>
    <property type="project" value="TreeGrafter"/>
</dbReference>
<evidence type="ECO:0000313" key="9">
    <source>
        <dbReference type="EMBL" id="KAF9326650.1"/>
    </source>
</evidence>
<gene>
    <name evidence="9" type="ORF">BG006_009948</name>
</gene>
<accession>A0A9P5VJ28</accession>
<dbReference type="Gene3D" id="3.40.50.80">
    <property type="entry name" value="Nucleotide-binding domain of ferredoxin-NADP reductase (FNR) module"/>
    <property type="match status" value="1"/>
</dbReference>
<protein>
    <recommendedName>
        <fullName evidence="8">FAD-binding FR-type domain-containing protein</fullName>
    </recommendedName>
</protein>
<feature type="transmembrane region" description="Helical" evidence="7">
    <location>
        <begin position="166"/>
        <end position="183"/>
    </location>
</feature>
<dbReference type="GO" id="GO:0006811">
    <property type="term" value="P:monoatomic ion transport"/>
    <property type="evidence" value="ECO:0007669"/>
    <property type="project" value="UniProtKB-KW"/>
</dbReference>
<reference evidence="9" key="1">
    <citation type="journal article" date="2020" name="Fungal Divers.">
        <title>Resolving the Mortierellaceae phylogeny through synthesis of multi-gene phylogenetics and phylogenomics.</title>
        <authorList>
            <person name="Vandepol N."/>
            <person name="Liber J."/>
            <person name="Desiro A."/>
            <person name="Na H."/>
            <person name="Kennedy M."/>
            <person name="Barry K."/>
            <person name="Grigoriev I.V."/>
            <person name="Miller A.N."/>
            <person name="O'Donnell K."/>
            <person name="Stajich J.E."/>
            <person name="Bonito G."/>
        </authorList>
    </citation>
    <scope>NUCLEOTIDE SEQUENCE</scope>
    <source>
        <strain evidence="9">NVP1</strain>
    </source>
</reference>
<dbReference type="PANTHER" id="PTHR11972">
    <property type="entry name" value="NADPH OXIDASE"/>
    <property type="match status" value="1"/>
</dbReference>
<keyword evidence="3 7" id="KW-1133">Transmembrane helix</keyword>
<proteinExistence type="predicted"/>
<dbReference type="Proteomes" id="UP000696485">
    <property type="component" value="Unassembled WGS sequence"/>
</dbReference>
<comment type="caution">
    <text evidence="9">The sequence shown here is derived from an EMBL/GenBank/DDBJ whole genome shotgun (WGS) entry which is preliminary data.</text>
</comment>
<evidence type="ECO:0000256" key="3">
    <source>
        <dbReference type="ARBA" id="ARBA00022989"/>
    </source>
</evidence>
<evidence type="ECO:0000256" key="7">
    <source>
        <dbReference type="SAM" id="Phobius"/>
    </source>
</evidence>
<evidence type="ECO:0000256" key="2">
    <source>
        <dbReference type="ARBA" id="ARBA00022692"/>
    </source>
</evidence>
<dbReference type="InterPro" id="IPR013112">
    <property type="entry name" value="FAD-bd_8"/>
</dbReference>
<organism evidence="9 10">
    <name type="scientific">Podila minutissima</name>
    <dbReference type="NCBI Taxonomy" id="64525"/>
    <lineage>
        <taxon>Eukaryota</taxon>
        <taxon>Fungi</taxon>
        <taxon>Fungi incertae sedis</taxon>
        <taxon>Mucoromycota</taxon>
        <taxon>Mortierellomycotina</taxon>
        <taxon>Mortierellomycetes</taxon>
        <taxon>Mortierellales</taxon>
        <taxon>Mortierellaceae</taxon>
        <taxon>Podila</taxon>
    </lineage>
</organism>
<dbReference type="GO" id="GO:0043020">
    <property type="term" value="C:NADPH oxidase complex"/>
    <property type="evidence" value="ECO:0007669"/>
    <property type="project" value="TreeGrafter"/>
</dbReference>
<evidence type="ECO:0000259" key="8">
    <source>
        <dbReference type="PROSITE" id="PS51384"/>
    </source>
</evidence>
<comment type="subcellular location">
    <subcellularLocation>
        <location evidence="1">Membrane</location>
        <topology evidence="1">Multi-pass membrane protein</topology>
    </subcellularLocation>
</comment>
<dbReference type="PROSITE" id="PS51384">
    <property type="entry name" value="FAD_FR"/>
    <property type="match status" value="1"/>
</dbReference>
<evidence type="ECO:0000256" key="4">
    <source>
        <dbReference type="ARBA" id="ARBA00023002"/>
    </source>
</evidence>
<evidence type="ECO:0000256" key="6">
    <source>
        <dbReference type="ARBA" id="ARBA00023136"/>
    </source>
</evidence>
<keyword evidence="6 7" id="KW-0472">Membrane</keyword>
<dbReference type="Pfam" id="PF08022">
    <property type="entry name" value="FAD_binding_8"/>
    <property type="match status" value="1"/>
</dbReference>
<dbReference type="InterPro" id="IPR050369">
    <property type="entry name" value="RBOH/FRE"/>
</dbReference>
<dbReference type="Gene3D" id="2.40.30.10">
    <property type="entry name" value="Translation factors"/>
    <property type="match status" value="1"/>
</dbReference>
<evidence type="ECO:0000313" key="10">
    <source>
        <dbReference type="Proteomes" id="UP000696485"/>
    </source>
</evidence>
<dbReference type="PANTHER" id="PTHR11972:SF39">
    <property type="entry name" value="FAD-BINDING FR-TYPE DOMAIN-CONTAINING PROTEIN"/>
    <property type="match status" value="1"/>
</dbReference>
<dbReference type="AlphaFoldDB" id="A0A9P5VJ28"/>
<feature type="transmembrane region" description="Helical" evidence="7">
    <location>
        <begin position="38"/>
        <end position="62"/>
    </location>
</feature>
<dbReference type="CDD" id="cd06186">
    <property type="entry name" value="NOX_Duox_like_FAD_NADP"/>
    <property type="match status" value="1"/>
</dbReference>
<dbReference type="GO" id="GO:0016175">
    <property type="term" value="F:superoxide-generating NAD(P)H oxidase activity"/>
    <property type="evidence" value="ECO:0007669"/>
    <property type="project" value="TreeGrafter"/>
</dbReference>
<sequence>MSTADKVLLSAAHVAIFIYGFRLQKNDQELSNINEIGFSIYCSRGAALCLAFDMALIMLPMCRKLLSYVSRMLAFFNIGHGTVSEGSNSSTTYYHKYLAYHILAFTTIHVLGHCLNFYRLSQLGRGSAMSYHLSTWAGVTGYWMLLLLGIMSVTAHRRIRKTNYEVFWYTHHLAILVVVFFAFHGYGCFVKTNDGQCRGYGSWRYVVLASAIYLVERILRMLESHRTIMLTSATAHPGRAIELNFKQPSLQYRPGQHIYLNIPRLSKYEWHPFTITSSPIEQCVSLGIRQDGDWTGQLGQLLGHGRDHRRLEQAEPVLDRSLFPLIRIDGPYGGPKEDVLGFDHAVLIGTGNGITTFSGILRHIW</sequence>
<evidence type="ECO:0000256" key="5">
    <source>
        <dbReference type="ARBA" id="ARBA00023065"/>
    </source>
</evidence>
<dbReference type="InterPro" id="IPR017938">
    <property type="entry name" value="Riboflavin_synthase-like_b-brl"/>
</dbReference>
<keyword evidence="4" id="KW-0560">Oxidoreductase</keyword>
<feature type="transmembrane region" description="Helical" evidence="7">
    <location>
        <begin position="97"/>
        <end position="118"/>
    </location>
</feature>
<keyword evidence="5" id="KW-0406">Ion transport</keyword>
<dbReference type="InterPro" id="IPR017927">
    <property type="entry name" value="FAD-bd_FR_type"/>
</dbReference>
<dbReference type="InterPro" id="IPR013130">
    <property type="entry name" value="Fe3_Rdtase_TM_dom"/>
</dbReference>
<keyword evidence="10" id="KW-1185">Reference proteome</keyword>
<keyword evidence="5" id="KW-0813">Transport</keyword>
<feature type="domain" description="FAD-binding FR-type" evidence="8">
    <location>
        <begin position="201"/>
        <end position="338"/>
    </location>
</feature>
<dbReference type="InterPro" id="IPR039261">
    <property type="entry name" value="FNR_nucleotide-bd"/>
</dbReference>
<keyword evidence="2 7" id="KW-0812">Transmembrane</keyword>
<dbReference type="Pfam" id="PF01794">
    <property type="entry name" value="Ferric_reduct"/>
    <property type="match status" value="1"/>
</dbReference>
<dbReference type="GO" id="GO:0006952">
    <property type="term" value="P:defense response"/>
    <property type="evidence" value="ECO:0007669"/>
    <property type="project" value="TreeGrafter"/>
</dbReference>
<evidence type="ECO:0000256" key="1">
    <source>
        <dbReference type="ARBA" id="ARBA00004141"/>
    </source>
</evidence>
<name>A0A9P5VJ28_9FUNG</name>